<evidence type="ECO:0000313" key="1">
    <source>
        <dbReference type="EMBL" id="CAH2315734.1"/>
    </source>
</evidence>
<name>A0AAD1SZW8_PELCU</name>
<protein>
    <submittedName>
        <fullName evidence="1">Uncharacterized protein</fullName>
    </submittedName>
</protein>
<organism evidence="1 2">
    <name type="scientific">Pelobates cultripes</name>
    <name type="common">Western spadefoot toad</name>
    <dbReference type="NCBI Taxonomy" id="61616"/>
    <lineage>
        <taxon>Eukaryota</taxon>
        <taxon>Metazoa</taxon>
        <taxon>Chordata</taxon>
        <taxon>Craniata</taxon>
        <taxon>Vertebrata</taxon>
        <taxon>Euteleostomi</taxon>
        <taxon>Amphibia</taxon>
        <taxon>Batrachia</taxon>
        <taxon>Anura</taxon>
        <taxon>Pelobatoidea</taxon>
        <taxon>Pelobatidae</taxon>
        <taxon>Pelobates</taxon>
    </lineage>
</organism>
<dbReference type="AlphaFoldDB" id="A0AAD1SZW8"/>
<gene>
    <name evidence="1" type="ORF">PECUL_23A011956</name>
</gene>
<keyword evidence="2" id="KW-1185">Reference proteome</keyword>
<reference evidence="1" key="1">
    <citation type="submission" date="2022-03" db="EMBL/GenBank/DDBJ databases">
        <authorList>
            <person name="Alioto T."/>
            <person name="Alioto T."/>
            <person name="Gomez Garrido J."/>
        </authorList>
    </citation>
    <scope>NUCLEOTIDE SEQUENCE</scope>
</reference>
<accession>A0AAD1SZW8</accession>
<evidence type="ECO:0000313" key="2">
    <source>
        <dbReference type="Proteomes" id="UP001295444"/>
    </source>
</evidence>
<dbReference type="EMBL" id="OW240920">
    <property type="protein sequence ID" value="CAH2315734.1"/>
    <property type="molecule type" value="Genomic_DNA"/>
</dbReference>
<sequence>MEICETGAFEVCKSSAVQSTASACLPAVQQSTNVVQPFIFSAALIHGGKTDSSDFCASETHLNTKMQSFGTPKSFSHQCSISDGKISQTWLPGRSWINRNPPDVRWHSPIEFKSFFREECEDIVNQLRCKATDGKSASKRKLDVSLIDEEPPPFFSTPLHMHNEIYSSSKRRRIDAIGSKRNLEPYFQHSKTSPCGSLILTNAEKSEKKMSSLHAEQDTNMLREHYLNAKPLIFSECNKSWVMVAPKPANRSMADPPIMTLSERVDNAETPTSERYKYFTSPMLPSTKLRKKLTPVKEVLSEVKISEWRNKDELNVTYVMPTICHTLDGPNSRPGDDWSFNSFLSAECENLIKQVKNTFEGIRTDRELDHKMEKSSFLEGSLLDLDKMNLNLLDFHLMDEGNQNDKHKVLCCPATTYLNKLHIKMNETESINQVGVDGKSLSTDSALPVTDSSENDRTFILSVVPIQNCGKALEEGMGDTCMHKVNSTVCMQHTMFTQSAVNSADTTHILLCDAIPEGNTMQAIVSSDKMPMPTLANITQNITANTEIDVAGVPQDMASIPNEMDVANVIHNIVMKSSGTAEANVTQELVYKTSETATNATQDLVSEPSEMTVTNATEVFAQKPNGTSVSVTQDIVLEPTEMTVTDATQAYVLKSNGTSVSNVSQDTASCGMTLTTTTQDIVLEPTEMTVTKAPQIYILKSDWSSVSNVTQDNVSAPSGMIVNVSQDLMSEPSGMTVICANQGLVSESSGMPVTNATHLMVEPSRMTVAHANKVFVQKPSGTSMSNVTQDIVSKEVTVVNTTKDIGEITTDVPSLEKDAVGKIPNITPDALLDYEGTSKCTLHKLLNKTFSMNRQDKQTLPFIVPVAIATPDFPTHCEMATVNITKDLASEHVEVAEPDSTQDVDEERLEQVVSHPEQLEHYTKIWETSQDLSFSSGSLSFVTSTPVTGLSHYRFIIKSEQPMQYDPNFTFTNLEAQTKELEMKGQSKLKLLHRGSLVKRGMTRGPMLPRVSRSNLPVAVEKSKLMEPPCAPKFGQGSLPQATEWAKKLTKEHLSNNDLPGGSNCFRRGMVCPSLSRITTVGIAQKKLGESARQLVYHKPINGLYTLKTTAAKVSNKRFLSTSFFVYDSFSI</sequence>
<proteinExistence type="predicted"/>
<dbReference type="Proteomes" id="UP001295444">
    <property type="component" value="Chromosome 09"/>
</dbReference>